<sequence length="193" mass="19845">MTDAVLKRVVRRETHSPRTVATVIVLIVAAAAAVLAGIEIVRRLLGAAPLLWSPGSALGWLAELPELQPAPAAAAGALLAAAGIGLLWFAVAPGRLARHRMEVSSHAVVVDNGVIASAVAEQVRREFDLSPGGVVVGIGHRAADVTVRPEPGQILDPSGVRAAAEASLAAHDLSPRLAVRARVRPRPETGAAP</sequence>
<evidence type="ECO:0000313" key="3">
    <source>
        <dbReference type="Proteomes" id="UP000664382"/>
    </source>
</evidence>
<gene>
    <name evidence="2" type="ORF">J4H92_07175</name>
</gene>
<reference evidence="2" key="1">
    <citation type="submission" date="2021-03" db="EMBL/GenBank/DDBJ databases">
        <title>Leucobacter chromiisoli sp. nov., isolated from chromium-containing soil of chemical plant.</title>
        <authorList>
            <person name="Xu Z."/>
        </authorList>
    </citation>
    <scope>NUCLEOTIDE SEQUENCE</scope>
    <source>
        <strain evidence="2">S27</strain>
    </source>
</reference>
<keyword evidence="2" id="KW-0255">Endonuclease</keyword>
<evidence type="ECO:0000313" key="2">
    <source>
        <dbReference type="EMBL" id="MBO1901733.1"/>
    </source>
</evidence>
<keyword evidence="2" id="KW-0540">Nuclease</keyword>
<keyword evidence="1" id="KW-1133">Transmembrane helix</keyword>
<keyword evidence="1" id="KW-0472">Membrane</keyword>
<feature type="transmembrane region" description="Helical" evidence="1">
    <location>
        <begin position="20"/>
        <end position="41"/>
    </location>
</feature>
<organism evidence="2 3">
    <name type="scientific">Leucobacter weissii</name>
    <dbReference type="NCBI Taxonomy" id="1983706"/>
    <lineage>
        <taxon>Bacteria</taxon>
        <taxon>Bacillati</taxon>
        <taxon>Actinomycetota</taxon>
        <taxon>Actinomycetes</taxon>
        <taxon>Micrococcales</taxon>
        <taxon>Microbacteriaceae</taxon>
        <taxon>Leucobacter</taxon>
    </lineage>
</organism>
<accession>A0A939MJ74</accession>
<protein>
    <submittedName>
        <fullName evidence="2">DNA/RNA endonuclease G</fullName>
    </submittedName>
</protein>
<proteinExistence type="predicted"/>
<evidence type="ECO:0000256" key="1">
    <source>
        <dbReference type="SAM" id="Phobius"/>
    </source>
</evidence>
<feature type="transmembrane region" description="Helical" evidence="1">
    <location>
        <begin position="70"/>
        <end position="91"/>
    </location>
</feature>
<keyword evidence="2" id="KW-0378">Hydrolase</keyword>
<dbReference type="GO" id="GO:0004519">
    <property type="term" value="F:endonuclease activity"/>
    <property type="evidence" value="ECO:0007669"/>
    <property type="project" value="UniProtKB-KW"/>
</dbReference>
<dbReference type="RefSeq" id="WP_208097488.1">
    <property type="nucleotide sequence ID" value="NZ_JAGDYM010000007.1"/>
</dbReference>
<dbReference type="Proteomes" id="UP000664382">
    <property type="component" value="Unassembled WGS sequence"/>
</dbReference>
<dbReference type="AlphaFoldDB" id="A0A939MJ74"/>
<keyword evidence="3" id="KW-1185">Reference proteome</keyword>
<dbReference type="EMBL" id="JAGDYM010000007">
    <property type="protein sequence ID" value="MBO1901733.1"/>
    <property type="molecule type" value="Genomic_DNA"/>
</dbReference>
<name>A0A939MJ74_9MICO</name>
<keyword evidence="1" id="KW-0812">Transmembrane</keyword>
<comment type="caution">
    <text evidence="2">The sequence shown here is derived from an EMBL/GenBank/DDBJ whole genome shotgun (WGS) entry which is preliminary data.</text>
</comment>